<evidence type="ECO:0000256" key="1">
    <source>
        <dbReference type="ARBA" id="ARBA00023125"/>
    </source>
</evidence>
<evidence type="ECO:0000259" key="2">
    <source>
        <dbReference type="PROSITE" id="PS50937"/>
    </source>
</evidence>
<dbReference type="PROSITE" id="PS50937">
    <property type="entry name" value="HTH_MERR_2"/>
    <property type="match status" value="1"/>
</dbReference>
<dbReference type="PANTHER" id="PTHR30204">
    <property type="entry name" value="REDOX-CYCLING DRUG-SENSING TRANSCRIPTIONAL ACTIVATOR SOXR"/>
    <property type="match status" value="1"/>
</dbReference>
<organism evidence="3 4">
    <name type="scientific">Clostridium punense</name>
    <dbReference type="NCBI Taxonomy" id="1054297"/>
    <lineage>
        <taxon>Bacteria</taxon>
        <taxon>Bacillati</taxon>
        <taxon>Bacillota</taxon>
        <taxon>Clostridia</taxon>
        <taxon>Eubacteriales</taxon>
        <taxon>Clostridiaceae</taxon>
        <taxon>Clostridium</taxon>
    </lineage>
</organism>
<keyword evidence="4" id="KW-1185">Reference proteome</keyword>
<accession>A0ABS4K6M0</accession>
<protein>
    <submittedName>
        <fullName evidence="3">DNA-binding transcriptional MerR regulator</fullName>
    </submittedName>
</protein>
<gene>
    <name evidence="3" type="ORF">J2Z44_002745</name>
</gene>
<evidence type="ECO:0000313" key="4">
    <source>
        <dbReference type="Proteomes" id="UP001519308"/>
    </source>
</evidence>
<proteinExistence type="predicted"/>
<dbReference type="InterPro" id="IPR047057">
    <property type="entry name" value="MerR_fam"/>
</dbReference>
<dbReference type="Pfam" id="PF13411">
    <property type="entry name" value="MerR_1"/>
    <property type="match status" value="1"/>
</dbReference>
<name>A0ABS4K6M0_9CLOT</name>
<dbReference type="CDD" id="cd01106">
    <property type="entry name" value="HTH_TipAL-Mta"/>
    <property type="match status" value="1"/>
</dbReference>
<dbReference type="InterPro" id="IPR000551">
    <property type="entry name" value="MerR-type_HTH_dom"/>
</dbReference>
<dbReference type="Proteomes" id="UP001519308">
    <property type="component" value="Unassembled WGS sequence"/>
</dbReference>
<dbReference type="InterPro" id="IPR009061">
    <property type="entry name" value="DNA-bd_dom_put_sf"/>
</dbReference>
<dbReference type="GO" id="GO:0003677">
    <property type="term" value="F:DNA binding"/>
    <property type="evidence" value="ECO:0007669"/>
    <property type="project" value="UniProtKB-KW"/>
</dbReference>
<dbReference type="PANTHER" id="PTHR30204:SF90">
    <property type="entry name" value="HTH-TYPE TRANSCRIPTIONAL ACTIVATOR MTA"/>
    <property type="match status" value="1"/>
</dbReference>
<dbReference type="SUPFAM" id="SSF46955">
    <property type="entry name" value="Putative DNA-binding domain"/>
    <property type="match status" value="1"/>
</dbReference>
<dbReference type="EMBL" id="JAGGLL010000021">
    <property type="protein sequence ID" value="MBP2022920.1"/>
    <property type="molecule type" value="Genomic_DNA"/>
</dbReference>
<keyword evidence="1 3" id="KW-0238">DNA-binding</keyword>
<dbReference type="Gene3D" id="1.10.1660.10">
    <property type="match status" value="1"/>
</dbReference>
<evidence type="ECO:0000313" key="3">
    <source>
        <dbReference type="EMBL" id="MBP2022920.1"/>
    </source>
</evidence>
<dbReference type="SMART" id="SM00422">
    <property type="entry name" value="HTH_MERR"/>
    <property type="match status" value="1"/>
</dbReference>
<feature type="domain" description="HTH merR-type" evidence="2">
    <location>
        <begin position="1"/>
        <end position="70"/>
    </location>
</feature>
<reference evidence="3 4" key="1">
    <citation type="submission" date="2021-03" db="EMBL/GenBank/DDBJ databases">
        <title>Genomic Encyclopedia of Type Strains, Phase IV (KMG-IV): sequencing the most valuable type-strain genomes for metagenomic binning, comparative biology and taxonomic classification.</title>
        <authorList>
            <person name="Goeker M."/>
        </authorList>
    </citation>
    <scope>NUCLEOTIDE SEQUENCE [LARGE SCALE GENOMIC DNA]</scope>
    <source>
        <strain evidence="3 4">DSM 28650</strain>
    </source>
</reference>
<sequence length="229" mass="26565">MRTVKQVSDLTGISVRMLHYYDEIGLLKPSAVTDAGYRLYDNEALLTLQQILFFKELDIPLKQVKEIMDGPHFDKMQALENQKKLLLIKRNRLNGLVELIDKTLKGENTMSFREFDMSEYYNILEEFKNENSDKVISQWGSIDKFDEIIEIIKSKEAKLVNMALEEYGSIEKYTDAVKKNLNNSVVITKAAQIDEFKKDFLCDNHPRLKELFKTLVADLSKDPSSKEIQ</sequence>
<comment type="caution">
    <text evidence="3">The sequence shown here is derived from an EMBL/GenBank/DDBJ whole genome shotgun (WGS) entry which is preliminary data.</text>
</comment>